<comment type="caution">
    <text evidence="2">The sequence shown here is derived from an EMBL/GenBank/DDBJ whole genome shotgun (WGS) entry which is preliminary data.</text>
</comment>
<accession>A0A9Q0H8D9</accession>
<feature type="region of interest" description="Disordered" evidence="1">
    <location>
        <begin position="99"/>
        <end position="126"/>
    </location>
</feature>
<protein>
    <submittedName>
        <fullName evidence="2">Uncharacterized protein</fullName>
    </submittedName>
</protein>
<evidence type="ECO:0000313" key="3">
    <source>
        <dbReference type="Proteomes" id="UP001141806"/>
    </source>
</evidence>
<proteinExistence type="predicted"/>
<dbReference type="PANTHER" id="PTHR36709:SF1">
    <property type="entry name" value="OS02G0604100 PROTEIN"/>
    <property type="match status" value="1"/>
</dbReference>
<dbReference type="AlphaFoldDB" id="A0A9Q0H8D9"/>
<feature type="compositionally biased region" description="Basic residues" evidence="1">
    <location>
        <begin position="99"/>
        <end position="111"/>
    </location>
</feature>
<feature type="compositionally biased region" description="Basic residues" evidence="1">
    <location>
        <begin position="31"/>
        <end position="49"/>
    </location>
</feature>
<dbReference type="EMBL" id="JAMYWD010000010">
    <property type="protein sequence ID" value="KAJ4959049.1"/>
    <property type="molecule type" value="Genomic_DNA"/>
</dbReference>
<dbReference type="OrthoDB" id="775892at2759"/>
<name>A0A9Q0H8D9_9MAGN</name>
<dbReference type="Proteomes" id="UP001141806">
    <property type="component" value="Unassembled WGS sequence"/>
</dbReference>
<keyword evidence="3" id="KW-1185">Reference proteome</keyword>
<evidence type="ECO:0000313" key="2">
    <source>
        <dbReference type="EMBL" id="KAJ4959049.1"/>
    </source>
</evidence>
<feature type="region of interest" description="Disordered" evidence="1">
    <location>
        <begin position="1"/>
        <end position="49"/>
    </location>
</feature>
<dbReference type="PANTHER" id="PTHR36709">
    <property type="entry name" value="OS02G0604100 PROTEIN"/>
    <property type="match status" value="1"/>
</dbReference>
<reference evidence="2" key="1">
    <citation type="journal article" date="2023" name="Plant J.">
        <title>The genome of the king protea, Protea cynaroides.</title>
        <authorList>
            <person name="Chang J."/>
            <person name="Duong T.A."/>
            <person name="Schoeman C."/>
            <person name="Ma X."/>
            <person name="Roodt D."/>
            <person name="Barker N."/>
            <person name="Li Z."/>
            <person name="Van de Peer Y."/>
            <person name="Mizrachi E."/>
        </authorList>
    </citation>
    <scope>NUCLEOTIDE SEQUENCE</scope>
    <source>
        <tissue evidence="2">Young leaves</tissue>
    </source>
</reference>
<evidence type="ECO:0000256" key="1">
    <source>
        <dbReference type="SAM" id="MobiDB-lite"/>
    </source>
</evidence>
<sequence length="126" mass="14636">MTKFNEIQKKRRALTQERKRIIHGNPVTGRVKNKPQPKSISGKRKRKIVKKWRREQKELLQKGVVTMEDVEMAVAEGTSQDTNKTPTKFHLKKNTKLKIKQLKRKDKKQKRSPAPVAEAPVDVMAE</sequence>
<gene>
    <name evidence="2" type="ORF">NE237_026160</name>
</gene>
<organism evidence="2 3">
    <name type="scientific">Protea cynaroides</name>
    <dbReference type="NCBI Taxonomy" id="273540"/>
    <lineage>
        <taxon>Eukaryota</taxon>
        <taxon>Viridiplantae</taxon>
        <taxon>Streptophyta</taxon>
        <taxon>Embryophyta</taxon>
        <taxon>Tracheophyta</taxon>
        <taxon>Spermatophyta</taxon>
        <taxon>Magnoliopsida</taxon>
        <taxon>Proteales</taxon>
        <taxon>Proteaceae</taxon>
        <taxon>Protea</taxon>
    </lineage>
</organism>